<dbReference type="GO" id="GO:0016020">
    <property type="term" value="C:membrane"/>
    <property type="evidence" value="ECO:0007669"/>
    <property type="project" value="InterPro"/>
</dbReference>
<name>A0A8S3STW0_MYTED</name>
<evidence type="ECO:0000259" key="3">
    <source>
        <dbReference type="PROSITE" id="PS50287"/>
    </source>
</evidence>
<dbReference type="PANTHER" id="PTHR48071">
    <property type="entry name" value="SRCR DOMAIN-CONTAINING PROTEIN"/>
    <property type="match status" value="1"/>
</dbReference>
<reference evidence="4" key="1">
    <citation type="submission" date="2021-03" db="EMBL/GenBank/DDBJ databases">
        <authorList>
            <person name="Bekaert M."/>
        </authorList>
    </citation>
    <scope>NUCLEOTIDE SEQUENCE</scope>
</reference>
<dbReference type="PROSITE" id="PS50287">
    <property type="entry name" value="SRCR_2"/>
    <property type="match status" value="3"/>
</dbReference>
<keyword evidence="5" id="KW-1185">Reference proteome</keyword>
<dbReference type="GO" id="GO:0016787">
    <property type="term" value="F:hydrolase activity"/>
    <property type="evidence" value="ECO:0007669"/>
    <property type="project" value="UniProtKB-KW"/>
</dbReference>
<keyword evidence="4" id="KW-0378">Hydrolase</keyword>
<dbReference type="InterPro" id="IPR001190">
    <property type="entry name" value="SRCR"/>
</dbReference>
<evidence type="ECO:0000313" key="4">
    <source>
        <dbReference type="EMBL" id="CAG2224386.1"/>
    </source>
</evidence>
<keyword evidence="1 2" id="KW-1015">Disulfide bond</keyword>
<dbReference type="PRINTS" id="PR00258">
    <property type="entry name" value="SPERACTRCPTR"/>
</dbReference>
<proteinExistence type="predicted"/>
<accession>A0A8S3STW0</accession>
<organism evidence="4 5">
    <name type="scientific">Mytilus edulis</name>
    <name type="common">Blue mussel</name>
    <dbReference type="NCBI Taxonomy" id="6550"/>
    <lineage>
        <taxon>Eukaryota</taxon>
        <taxon>Metazoa</taxon>
        <taxon>Spiralia</taxon>
        <taxon>Lophotrochozoa</taxon>
        <taxon>Mollusca</taxon>
        <taxon>Bivalvia</taxon>
        <taxon>Autobranchia</taxon>
        <taxon>Pteriomorphia</taxon>
        <taxon>Mytilida</taxon>
        <taxon>Mytiloidea</taxon>
        <taxon>Mytilidae</taxon>
        <taxon>Mytilinae</taxon>
        <taxon>Mytilus</taxon>
    </lineage>
</organism>
<comment type="caution">
    <text evidence="2">Lacks conserved residue(s) required for the propagation of feature annotation.</text>
</comment>
<dbReference type="InterPro" id="IPR036772">
    <property type="entry name" value="SRCR-like_dom_sf"/>
</dbReference>
<dbReference type="PANTHER" id="PTHR48071:SF18">
    <property type="entry name" value="DELETED IN MALIGNANT BRAIN TUMORS 1 PROTEIN-RELATED"/>
    <property type="match status" value="1"/>
</dbReference>
<dbReference type="OrthoDB" id="422749at2759"/>
<evidence type="ECO:0000256" key="2">
    <source>
        <dbReference type="PROSITE-ProRule" id="PRU00196"/>
    </source>
</evidence>
<feature type="domain" description="SRCR" evidence="3">
    <location>
        <begin position="85"/>
        <end position="116"/>
    </location>
</feature>
<protein>
    <submittedName>
        <fullName evidence="4">PRSS12</fullName>
        <ecNumber evidence="4">3.4.21.-</ecNumber>
    </submittedName>
</protein>
<evidence type="ECO:0000256" key="1">
    <source>
        <dbReference type="ARBA" id="ARBA00023157"/>
    </source>
</evidence>
<dbReference type="AlphaFoldDB" id="A0A8S3STW0"/>
<dbReference type="Pfam" id="PF00530">
    <property type="entry name" value="SRCR"/>
    <property type="match status" value="2"/>
</dbReference>
<evidence type="ECO:0000313" key="5">
    <source>
        <dbReference type="Proteomes" id="UP000683360"/>
    </source>
</evidence>
<gene>
    <name evidence="4" type="ORF">MEDL_37570</name>
</gene>
<sequence>MWAIRLNSKSSYFDGTVQVYIPTKRYWEWVPMCADGFGNEEAEVVCQQMLNEFFNCNGTERQLIQCPKEARKSCPSNRVAVVSCGRVEVKYNGTWGTVCGDGFSIHNAKVVCRMIGYESNQNLHPLLNFGQKVFPDLVWNFDPLFKYTGELFKEKPIVNNENRDVAIVCKHNRVRLVNGTAPFQGRVEFYHNSEWGSLQGTNQNGLRTICIMLGYNDSITSTVTSYIFGGSSLKLLDSLHCGDQLGDIEGCMRNSGTNWTRSVGTFPATSVRCSMCP</sequence>
<feature type="domain" description="SRCR" evidence="3">
    <location>
        <begin position="174"/>
        <end position="274"/>
    </location>
</feature>
<feature type="domain" description="SRCR" evidence="3">
    <location>
        <begin position="4"/>
        <end position="85"/>
    </location>
</feature>
<dbReference type="Gene3D" id="3.10.250.10">
    <property type="entry name" value="SRCR-like domain"/>
    <property type="match status" value="3"/>
</dbReference>
<feature type="disulfide bond" evidence="2">
    <location>
        <begin position="56"/>
        <end position="66"/>
    </location>
</feature>
<feature type="disulfide bond" evidence="2">
    <location>
        <begin position="241"/>
        <end position="251"/>
    </location>
</feature>
<dbReference type="SMART" id="SM00202">
    <property type="entry name" value="SR"/>
    <property type="match status" value="3"/>
</dbReference>
<dbReference type="EC" id="3.4.21.-" evidence="4"/>
<dbReference type="EMBL" id="CAJPWZ010001803">
    <property type="protein sequence ID" value="CAG2224386.1"/>
    <property type="molecule type" value="Genomic_DNA"/>
</dbReference>
<dbReference type="Proteomes" id="UP000683360">
    <property type="component" value="Unassembled WGS sequence"/>
</dbReference>
<comment type="caution">
    <text evidence="4">The sequence shown here is derived from an EMBL/GenBank/DDBJ whole genome shotgun (WGS) entry which is preliminary data.</text>
</comment>
<dbReference type="SUPFAM" id="SSF56487">
    <property type="entry name" value="SRCR-like"/>
    <property type="match status" value="3"/>
</dbReference>